<dbReference type="AlphaFoldDB" id="A0A1K1S4B1"/>
<organism evidence="2 4">
    <name type="scientific">Chitinophaga sancti</name>
    <dbReference type="NCBI Taxonomy" id="1004"/>
    <lineage>
        <taxon>Bacteria</taxon>
        <taxon>Pseudomonadati</taxon>
        <taxon>Bacteroidota</taxon>
        <taxon>Chitinophagia</taxon>
        <taxon>Chitinophagales</taxon>
        <taxon>Chitinophagaceae</taxon>
        <taxon>Chitinophaga</taxon>
    </lineage>
</organism>
<evidence type="ECO:0000313" key="2">
    <source>
        <dbReference type="EMBL" id="SFW78861.1"/>
    </source>
</evidence>
<reference evidence="2 4" key="1">
    <citation type="submission" date="2016-11" db="EMBL/GenBank/DDBJ databases">
        <authorList>
            <person name="Jaros S."/>
            <person name="Januszkiewicz K."/>
            <person name="Wedrychowicz H."/>
        </authorList>
    </citation>
    <scope>NUCLEOTIDE SEQUENCE [LARGE SCALE GENOMIC DNA]</scope>
    <source>
        <strain evidence="2 4">DSM 784</strain>
    </source>
</reference>
<evidence type="ECO:0000313" key="4">
    <source>
        <dbReference type="Proteomes" id="UP000183788"/>
    </source>
</evidence>
<evidence type="ECO:0000313" key="5">
    <source>
        <dbReference type="Proteomes" id="UP001326715"/>
    </source>
</evidence>
<feature type="domain" description="DUF4372" evidence="1">
    <location>
        <begin position="5"/>
        <end position="74"/>
    </location>
</feature>
<dbReference type="Proteomes" id="UP001326715">
    <property type="component" value="Chromosome"/>
</dbReference>
<dbReference type="EMBL" id="FPIZ01000017">
    <property type="protein sequence ID" value="SFW78861.1"/>
    <property type="molecule type" value="Genomic_DNA"/>
</dbReference>
<evidence type="ECO:0000313" key="3">
    <source>
        <dbReference type="EMBL" id="WQG90590.1"/>
    </source>
</evidence>
<dbReference type="Proteomes" id="UP000183788">
    <property type="component" value="Unassembled WGS sequence"/>
</dbReference>
<dbReference type="Pfam" id="PF14294">
    <property type="entry name" value="DUF4372"/>
    <property type="match status" value="1"/>
</dbReference>
<sequence>MIKVSLFSRILAHLPREKFDTLVKQHQSDKYSKGIKSWTHLVSMLFCQIAGAGSVRDISHGLRSITGNMHHPGISGVPCKSSLSNINQHRGYEVFKDYYYVLPDHLISRHSFARNSLKRLKRKIYLIKPNE</sequence>
<accession>A0A1K1S4B1</accession>
<gene>
    <name evidence="2" type="ORF">SAMN05661012_04675</name>
    <name evidence="3" type="ORF">SR876_03715</name>
</gene>
<dbReference type="RefSeq" id="WP_072363645.1">
    <property type="nucleotide sequence ID" value="NZ_CP139972.1"/>
</dbReference>
<keyword evidence="5" id="KW-1185">Reference proteome</keyword>
<dbReference type="InterPro" id="IPR025399">
    <property type="entry name" value="DUF4372"/>
</dbReference>
<dbReference type="STRING" id="1004.SAMN05661012_04675"/>
<dbReference type="EMBL" id="CP140154">
    <property type="protein sequence ID" value="WQG90590.1"/>
    <property type="molecule type" value="Genomic_DNA"/>
</dbReference>
<proteinExistence type="predicted"/>
<protein>
    <submittedName>
        <fullName evidence="3">DUF4372 domain-containing protein</fullName>
    </submittedName>
</protein>
<evidence type="ECO:0000259" key="1">
    <source>
        <dbReference type="Pfam" id="PF14294"/>
    </source>
</evidence>
<reference evidence="3 5" key="2">
    <citation type="submission" date="2023-11" db="EMBL/GenBank/DDBJ databases">
        <title>MicrobeMod: A computational toolkit for identifying prokaryotic methylation and restriction-modification with nanopore sequencing.</title>
        <authorList>
            <person name="Crits-Christoph A."/>
            <person name="Kang S.C."/>
            <person name="Lee H."/>
            <person name="Ostrov N."/>
        </authorList>
    </citation>
    <scope>NUCLEOTIDE SEQUENCE [LARGE SCALE GENOMIC DNA]</scope>
    <source>
        <strain evidence="3 5">ATCC 23090</strain>
    </source>
</reference>
<name>A0A1K1S4B1_9BACT</name>